<dbReference type="PROSITE" id="PS50931">
    <property type="entry name" value="HTH_LYSR"/>
    <property type="match status" value="1"/>
</dbReference>
<proteinExistence type="inferred from homology"/>
<dbReference type="GO" id="GO:0003677">
    <property type="term" value="F:DNA binding"/>
    <property type="evidence" value="ECO:0007669"/>
    <property type="project" value="UniProtKB-KW"/>
</dbReference>
<dbReference type="Gene3D" id="1.10.10.10">
    <property type="entry name" value="Winged helix-like DNA-binding domain superfamily/Winged helix DNA-binding domain"/>
    <property type="match status" value="1"/>
</dbReference>
<dbReference type="InterPro" id="IPR000847">
    <property type="entry name" value="LysR_HTH_N"/>
</dbReference>
<evidence type="ECO:0000256" key="2">
    <source>
        <dbReference type="ARBA" id="ARBA00023015"/>
    </source>
</evidence>
<dbReference type="RefSeq" id="WP_094198809.1">
    <property type="nucleotide sequence ID" value="NZ_NBIM01000001.1"/>
</dbReference>
<dbReference type="InterPro" id="IPR005119">
    <property type="entry name" value="LysR_subst-bd"/>
</dbReference>
<reference evidence="6 7" key="1">
    <citation type="submission" date="2017-08" db="EMBL/GenBank/DDBJ databases">
        <title>A Genome Sequence of Oceanimonas doudoroffii ATCC 27123T.</title>
        <authorList>
            <person name="Brennan M.A."/>
            <person name="Maclea K.S."/>
            <person name="Mcclelland W.D."/>
            <person name="Trachtenberg A.M."/>
        </authorList>
    </citation>
    <scope>NUCLEOTIDE SEQUENCE [LARGE SCALE GENOMIC DNA]</scope>
    <source>
        <strain evidence="6 7">ATCC 27123</strain>
    </source>
</reference>
<evidence type="ECO:0000256" key="3">
    <source>
        <dbReference type="ARBA" id="ARBA00023125"/>
    </source>
</evidence>
<dbReference type="InterPro" id="IPR036388">
    <property type="entry name" value="WH-like_DNA-bd_sf"/>
</dbReference>
<feature type="domain" description="HTH lysR-type" evidence="5">
    <location>
        <begin position="1"/>
        <end position="58"/>
    </location>
</feature>
<dbReference type="InterPro" id="IPR050950">
    <property type="entry name" value="HTH-type_LysR_regulators"/>
</dbReference>
<dbReference type="Pfam" id="PF00126">
    <property type="entry name" value="HTH_1"/>
    <property type="match status" value="1"/>
</dbReference>
<dbReference type="PANTHER" id="PTHR30419:SF30">
    <property type="entry name" value="LYSR FAMILY TRANSCRIPTIONAL REGULATOR"/>
    <property type="match status" value="1"/>
</dbReference>
<keyword evidence="7" id="KW-1185">Reference proteome</keyword>
<keyword evidence="3" id="KW-0238">DNA-binding</keyword>
<dbReference type="InterPro" id="IPR036390">
    <property type="entry name" value="WH_DNA-bd_sf"/>
</dbReference>
<name>A0A233RF50_9GAMM</name>
<gene>
    <name evidence="6" type="ORF">B6S08_00390</name>
</gene>
<comment type="caution">
    <text evidence="6">The sequence shown here is derived from an EMBL/GenBank/DDBJ whole genome shotgun (WGS) entry which is preliminary data.</text>
</comment>
<evidence type="ECO:0000256" key="4">
    <source>
        <dbReference type="ARBA" id="ARBA00023163"/>
    </source>
</evidence>
<dbReference type="EMBL" id="NBIM01000001">
    <property type="protein sequence ID" value="OXY82030.1"/>
    <property type="molecule type" value="Genomic_DNA"/>
</dbReference>
<dbReference type="FunFam" id="1.10.10.10:FF:000001">
    <property type="entry name" value="LysR family transcriptional regulator"/>
    <property type="match status" value="1"/>
</dbReference>
<dbReference type="GO" id="GO:0005829">
    <property type="term" value="C:cytosol"/>
    <property type="evidence" value="ECO:0007669"/>
    <property type="project" value="TreeGrafter"/>
</dbReference>
<accession>A0A233RF50</accession>
<dbReference type="Gene3D" id="3.40.190.10">
    <property type="entry name" value="Periplasmic binding protein-like II"/>
    <property type="match status" value="2"/>
</dbReference>
<dbReference type="PANTHER" id="PTHR30419">
    <property type="entry name" value="HTH-TYPE TRANSCRIPTIONAL REGULATOR YBHD"/>
    <property type="match status" value="1"/>
</dbReference>
<comment type="similarity">
    <text evidence="1">Belongs to the LysR transcriptional regulatory family.</text>
</comment>
<keyword evidence="2" id="KW-0805">Transcription regulation</keyword>
<dbReference type="OrthoDB" id="8524600at2"/>
<dbReference type="GO" id="GO:0003700">
    <property type="term" value="F:DNA-binding transcription factor activity"/>
    <property type="evidence" value="ECO:0007669"/>
    <property type="project" value="InterPro"/>
</dbReference>
<evidence type="ECO:0000256" key="1">
    <source>
        <dbReference type="ARBA" id="ARBA00009437"/>
    </source>
</evidence>
<dbReference type="PRINTS" id="PR00039">
    <property type="entry name" value="HTHLYSR"/>
</dbReference>
<dbReference type="SUPFAM" id="SSF53850">
    <property type="entry name" value="Periplasmic binding protein-like II"/>
    <property type="match status" value="1"/>
</dbReference>
<dbReference type="Pfam" id="PF03466">
    <property type="entry name" value="LysR_substrate"/>
    <property type="match status" value="1"/>
</dbReference>
<dbReference type="SUPFAM" id="SSF46785">
    <property type="entry name" value="Winged helix' DNA-binding domain"/>
    <property type="match status" value="1"/>
</dbReference>
<keyword evidence="4" id="KW-0804">Transcription</keyword>
<evidence type="ECO:0000259" key="5">
    <source>
        <dbReference type="PROSITE" id="PS50931"/>
    </source>
</evidence>
<evidence type="ECO:0000313" key="7">
    <source>
        <dbReference type="Proteomes" id="UP000242757"/>
    </source>
</evidence>
<protein>
    <submittedName>
        <fullName evidence="6">LysR family transcriptional regulator</fullName>
    </submittedName>
</protein>
<evidence type="ECO:0000313" key="6">
    <source>
        <dbReference type="EMBL" id="OXY82030.1"/>
    </source>
</evidence>
<sequence>MKDHQLRALVKVAEEGSIRGAARSLHLSQSALTKALRELEADLGTQLLIRSYRGVEFTPAGQTLLTRARLALSTLDRARDEIRWLQGGAGLKVTAAITTAVASTALPAVLNEFEREFPDVSLRFMEGMLTTVLPGLLEGQLDFAIAVAEPEQLPYEIAFEPLTRIFSEPVAREGHPLLAATDWSQMADARWVLNLTTGSSAQQLVNWLDTQKVSLSQRIVHCDSPLLMVELIRRTDLVGFGPRVFFEDPLSGCGLSCFDSLPRFPAHALGLLTLRGVPLNLGAERLVSLFRRRITELELAPSAPSRGIDREESE</sequence>
<dbReference type="AlphaFoldDB" id="A0A233RF50"/>
<dbReference type="Proteomes" id="UP000242757">
    <property type="component" value="Unassembled WGS sequence"/>
</dbReference>
<organism evidence="6 7">
    <name type="scientific">Oceanimonas doudoroffii</name>
    <dbReference type="NCBI Taxonomy" id="84158"/>
    <lineage>
        <taxon>Bacteria</taxon>
        <taxon>Pseudomonadati</taxon>
        <taxon>Pseudomonadota</taxon>
        <taxon>Gammaproteobacteria</taxon>
        <taxon>Aeromonadales</taxon>
        <taxon>Aeromonadaceae</taxon>
        <taxon>Oceanimonas</taxon>
    </lineage>
</organism>